<dbReference type="EC" id="2.1.1.72" evidence="1"/>
<feature type="region of interest" description="Disordered" evidence="5">
    <location>
        <begin position="436"/>
        <end position="462"/>
    </location>
</feature>
<dbReference type="GO" id="GO:0009007">
    <property type="term" value="F:site-specific DNA-methyltransferase (adenine-specific) activity"/>
    <property type="evidence" value="ECO:0007669"/>
    <property type="project" value="UniProtKB-EC"/>
</dbReference>
<evidence type="ECO:0000256" key="2">
    <source>
        <dbReference type="ARBA" id="ARBA00022603"/>
    </source>
</evidence>
<dbReference type="GO" id="GO:0032259">
    <property type="term" value="P:methylation"/>
    <property type="evidence" value="ECO:0007669"/>
    <property type="project" value="UniProtKB-KW"/>
</dbReference>
<evidence type="ECO:0000256" key="3">
    <source>
        <dbReference type="ARBA" id="ARBA00022679"/>
    </source>
</evidence>
<dbReference type="Proteomes" id="UP000825379">
    <property type="component" value="Plasmid pAA1-1b"/>
</dbReference>
<dbReference type="PANTHER" id="PTHR33841:SF1">
    <property type="entry name" value="DNA METHYLTRANSFERASE A"/>
    <property type="match status" value="1"/>
</dbReference>
<geneLocation type="plasmid" evidence="6 7">
    <name>pAA1-1b</name>
</geneLocation>
<reference evidence="6" key="1">
    <citation type="submission" date="2021-07" db="EMBL/GenBank/DDBJ databases">
        <title>Complete genome sequences of four Thermus thermophilus strains isolated from Arima Hot Spring in Japan.</title>
        <authorList>
            <person name="Tomariguchi N."/>
            <person name="Ueno Y."/>
            <person name="Miyazaki K."/>
        </authorList>
    </citation>
    <scope>NUCLEOTIDE SEQUENCE</scope>
    <source>
        <strain evidence="6">AA1-1</strain>
        <plasmid evidence="6">pAA1-1b</plasmid>
    </source>
</reference>
<proteinExistence type="predicted"/>
<protein>
    <recommendedName>
        <fullName evidence="1">site-specific DNA-methyltransferase (adenine-specific)</fullName>
        <ecNumber evidence="1">2.1.1.72</ecNumber>
    </recommendedName>
</protein>
<evidence type="ECO:0000256" key="5">
    <source>
        <dbReference type="SAM" id="MobiDB-lite"/>
    </source>
</evidence>
<evidence type="ECO:0000256" key="4">
    <source>
        <dbReference type="ARBA" id="ARBA00047942"/>
    </source>
</evidence>
<organism evidence="6 7">
    <name type="scientific">Thermus thermophilus</name>
    <dbReference type="NCBI Taxonomy" id="274"/>
    <lineage>
        <taxon>Bacteria</taxon>
        <taxon>Thermotogati</taxon>
        <taxon>Deinococcota</taxon>
        <taxon>Deinococci</taxon>
        <taxon>Thermales</taxon>
        <taxon>Thermaceae</taxon>
        <taxon>Thermus</taxon>
    </lineage>
</organism>
<dbReference type="InterPro" id="IPR050953">
    <property type="entry name" value="N4_N6_ade-DNA_methylase"/>
</dbReference>
<dbReference type="PANTHER" id="PTHR33841">
    <property type="entry name" value="DNA METHYLTRANSFERASE YEEA-RELATED"/>
    <property type="match status" value="1"/>
</dbReference>
<dbReference type="EMBL" id="AP024927">
    <property type="protein sequence ID" value="BCZ88065.1"/>
    <property type="molecule type" value="Genomic_DNA"/>
</dbReference>
<gene>
    <name evidence="6" type="ORF">TthAA11_22470</name>
</gene>
<keyword evidence="3" id="KW-0808">Transferase</keyword>
<dbReference type="RefSeq" id="WP_267461200.1">
    <property type="nucleotide sequence ID" value="NZ_AP024927.1"/>
</dbReference>
<dbReference type="AlphaFoldDB" id="A0AAD1KXP9"/>
<keyword evidence="6" id="KW-0614">Plasmid</keyword>
<name>A0AAD1KXP9_THETH</name>
<feature type="compositionally biased region" description="Low complexity" evidence="5">
    <location>
        <begin position="445"/>
        <end position="458"/>
    </location>
</feature>
<evidence type="ECO:0000313" key="6">
    <source>
        <dbReference type="EMBL" id="BCZ88065.1"/>
    </source>
</evidence>
<keyword evidence="2" id="KW-0489">Methyltransferase</keyword>
<sequence length="481" mass="54671">MIGLLAEPKVSRRRGEESALRLEGGLFGPEFLALLEKGAVPFQTPRDFGLPRGRSLQEEIAEAYREAKTLYTLFRARLERALGTEAEGEVTRERWVRPFLSLLGYRLDYRGHAEAGGRKYEILYRADEGEEAPPVHVVPWGQDLSRATRRGRSPHGLLQDYLNASEHLWGLVTNGRVLRLLRKTPFVRRQAYLEVDLEALMEEDRFGEFALVYRLLHRSRLPRDAATAHEAPVERYHLMAVEQGERVREGLREAVEGFLQELGTGFLRGPMGKELARDPEALYHDLLRLAYRVLFLLVAEARGILGGNEVYREAFGVHRLLRLSERREAYTEDPDLWLGLKTLFELLRNPGLQVNGAPAAEALGLSVLNSGLFGERLRLEEAPFSVENRHLLGAFRRLALFYDPEARALKRVNYAALDVEELGSVYESLLDTAPRWSGRKGGGPSASRGEASGSARGATTPQRPWWTWCSRRPWTRWWRPA</sequence>
<accession>A0AAD1KXP9</accession>
<evidence type="ECO:0000313" key="7">
    <source>
        <dbReference type="Proteomes" id="UP000825379"/>
    </source>
</evidence>
<evidence type="ECO:0000256" key="1">
    <source>
        <dbReference type="ARBA" id="ARBA00011900"/>
    </source>
</evidence>
<comment type="catalytic activity">
    <reaction evidence="4">
        <text>a 2'-deoxyadenosine in DNA + S-adenosyl-L-methionine = an N(6)-methyl-2'-deoxyadenosine in DNA + S-adenosyl-L-homocysteine + H(+)</text>
        <dbReference type="Rhea" id="RHEA:15197"/>
        <dbReference type="Rhea" id="RHEA-COMP:12418"/>
        <dbReference type="Rhea" id="RHEA-COMP:12419"/>
        <dbReference type="ChEBI" id="CHEBI:15378"/>
        <dbReference type="ChEBI" id="CHEBI:57856"/>
        <dbReference type="ChEBI" id="CHEBI:59789"/>
        <dbReference type="ChEBI" id="CHEBI:90615"/>
        <dbReference type="ChEBI" id="CHEBI:90616"/>
        <dbReference type="EC" id="2.1.1.72"/>
    </reaction>
</comment>